<dbReference type="PANTHER" id="PTHR30055:SF234">
    <property type="entry name" value="HTH-TYPE TRANSCRIPTIONAL REGULATOR BETI"/>
    <property type="match status" value="1"/>
</dbReference>
<name>A0A1H7WV01_9ACTN</name>
<evidence type="ECO:0000313" key="7">
    <source>
        <dbReference type="Proteomes" id="UP000198953"/>
    </source>
</evidence>
<accession>A0A1H7WV01</accession>
<dbReference type="InterPro" id="IPR036271">
    <property type="entry name" value="Tet_transcr_reg_TetR-rel_C_sf"/>
</dbReference>
<evidence type="ECO:0000256" key="2">
    <source>
        <dbReference type="ARBA" id="ARBA00023125"/>
    </source>
</evidence>
<dbReference type="GO" id="GO:0003700">
    <property type="term" value="F:DNA-binding transcription factor activity"/>
    <property type="evidence" value="ECO:0007669"/>
    <property type="project" value="TreeGrafter"/>
</dbReference>
<dbReference type="PANTHER" id="PTHR30055">
    <property type="entry name" value="HTH-TYPE TRANSCRIPTIONAL REGULATOR RUTR"/>
    <property type="match status" value="1"/>
</dbReference>
<protein>
    <submittedName>
        <fullName evidence="6">Transcriptional regulator, TetR family</fullName>
    </submittedName>
</protein>
<dbReference type="InterPro" id="IPR001647">
    <property type="entry name" value="HTH_TetR"/>
</dbReference>
<evidence type="ECO:0000313" key="6">
    <source>
        <dbReference type="EMBL" id="SEM25234.1"/>
    </source>
</evidence>
<evidence type="ECO:0000256" key="1">
    <source>
        <dbReference type="ARBA" id="ARBA00023015"/>
    </source>
</evidence>
<dbReference type="SUPFAM" id="SSF48498">
    <property type="entry name" value="Tetracyclin repressor-like, C-terminal domain"/>
    <property type="match status" value="1"/>
</dbReference>
<dbReference type="AlphaFoldDB" id="A0A1H7WV01"/>
<evidence type="ECO:0000259" key="5">
    <source>
        <dbReference type="PROSITE" id="PS50977"/>
    </source>
</evidence>
<dbReference type="Proteomes" id="UP000198953">
    <property type="component" value="Unassembled WGS sequence"/>
</dbReference>
<dbReference type="OrthoDB" id="3467435at2"/>
<dbReference type="GO" id="GO:0000976">
    <property type="term" value="F:transcription cis-regulatory region binding"/>
    <property type="evidence" value="ECO:0007669"/>
    <property type="project" value="TreeGrafter"/>
</dbReference>
<keyword evidence="2 4" id="KW-0238">DNA-binding</keyword>
<dbReference type="PROSITE" id="PS50977">
    <property type="entry name" value="HTH_TETR_2"/>
    <property type="match status" value="1"/>
</dbReference>
<dbReference type="Gene3D" id="1.10.357.10">
    <property type="entry name" value="Tetracycline Repressor, domain 2"/>
    <property type="match status" value="1"/>
</dbReference>
<evidence type="ECO:0000256" key="3">
    <source>
        <dbReference type="ARBA" id="ARBA00023163"/>
    </source>
</evidence>
<dbReference type="EMBL" id="FOBF01000011">
    <property type="protein sequence ID" value="SEM25234.1"/>
    <property type="molecule type" value="Genomic_DNA"/>
</dbReference>
<evidence type="ECO:0000256" key="4">
    <source>
        <dbReference type="PROSITE-ProRule" id="PRU00335"/>
    </source>
</evidence>
<proteinExistence type="predicted"/>
<gene>
    <name evidence="6" type="ORF">SAMN05660976_04608</name>
</gene>
<feature type="DNA-binding region" description="H-T-H motif" evidence="4">
    <location>
        <begin position="91"/>
        <end position="110"/>
    </location>
</feature>
<keyword evidence="3" id="KW-0804">Transcription</keyword>
<keyword evidence="1" id="KW-0805">Transcription regulation</keyword>
<dbReference type="RefSeq" id="WP_091102667.1">
    <property type="nucleotide sequence ID" value="NZ_FOBF01000011.1"/>
</dbReference>
<feature type="domain" description="HTH tetR-type" evidence="5">
    <location>
        <begin position="68"/>
        <end position="128"/>
    </location>
</feature>
<keyword evidence="7" id="KW-1185">Reference proteome</keyword>
<reference evidence="6 7" key="1">
    <citation type="submission" date="2016-10" db="EMBL/GenBank/DDBJ databases">
        <authorList>
            <person name="de Groot N.N."/>
        </authorList>
    </citation>
    <scope>NUCLEOTIDE SEQUENCE [LARGE SCALE GENOMIC DNA]</scope>
    <source>
        <strain evidence="6 7">DSM 43357</strain>
    </source>
</reference>
<organism evidence="6 7">
    <name type="scientific">Nonomuraea pusilla</name>
    <dbReference type="NCBI Taxonomy" id="46177"/>
    <lineage>
        <taxon>Bacteria</taxon>
        <taxon>Bacillati</taxon>
        <taxon>Actinomycetota</taxon>
        <taxon>Actinomycetes</taxon>
        <taxon>Streptosporangiales</taxon>
        <taxon>Streptosporangiaceae</taxon>
        <taxon>Nonomuraea</taxon>
    </lineage>
</organism>
<dbReference type="InterPro" id="IPR009057">
    <property type="entry name" value="Homeodomain-like_sf"/>
</dbReference>
<dbReference type="InterPro" id="IPR050109">
    <property type="entry name" value="HTH-type_TetR-like_transc_reg"/>
</dbReference>
<sequence length="259" mass="27539">MESSTHLEEVASALRSHLAETGAEPGELSLEDIAAVVGVSRSTLIRRIGHRRHLDEILTRQGAGAPRRSAGDRAVEAAARLYGEFGVGEVTLEMIAADAGCTVQAIQGQLGGRDGLLAAVFDRYSPMPRVEEVLAEPPVDLESDVRLLYERVLDALMGEGRVMAAMFAELASRPSGALAVHVRENYAPRFVSLMTGRLAVYVESGVVRELPEKTLLSLFAGPVLARSVAALATGERLTPAARARLAADLAAAFCRAVRA</sequence>
<dbReference type="SUPFAM" id="SSF46689">
    <property type="entry name" value="Homeodomain-like"/>
    <property type="match status" value="1"/>
</dbReference>